<keyword evidence="2" id="KW-0812">Transmembrane</keyword>
<protein>
    <submittedName>
        <fullName evidence="3">Uncharacterized protein</fullName>
    </submittedName>
</protein>
<name>A0A9P4HU17_9PEZI</name>
<feature type="compositionally biased region" description="Low complexity" evidence="1">
    <location>
        <begin position="293"/>
        <end position="308"/>
    </location>
</feature>
<comment type="caution">
    <text evidence="3">The sequence shown here is derived from an EMBL/GenBank/DDBJ whole genome shotgun (WGS) entry which is preliminary data.</text>
</comment>
<evidence type="ECO:0000256" key="1">
    <source>
        <dbReference type="SAM" id="MobiDB-lite"/>
    </source>
</evidence>
<keyword evidence="4" id="KW-1185">Reference proteome</keyword>
<evidence type="ECO:0000313" key="3">
    <source>
        <dbReference type="EMBL" id="KAF2086733.1"/>
    </source>
</evidence>
<feature type="region of interest" description="Disordered" evidence="1">
    <location>
        <begin position="196"/>
        <end position="308"/>
    </location>
</feature>
<feature type="compositionally biased region" description="Pro residues" evidence="1">
    <location>
        <begin position="256"/>
        <end position="281"/>
    </location>
</feature>
<evidence type="ECO:0000256" key="2">
    <source>
        <dbReference type="SAM" id="Phobius"/>
    </source>
</evidence>
<feature type="compositionally biased region" description="Polar residues" evidence="1">
    <location>
        <begin position="209"/>
        <end position="218"/>
    </location>
</feature>
<keyword evidence="2" id="KW-0472">Membrane</keyword>
<dbReference type="AlphaFoldDB" id="A0A9P4HU17"/>
<sequence length="412" mass="46025">MNSSLQQHGLMQQLHMVSTESSLARCPCDPNGTNIHHPECVNKDASTTGRRSPSYHPPVRVNSDGYEETYSEFLADARLMYSEGGDIESRLPAHALSLNEFQIPVRKWRVLNGQFWLVSGVWTSSLISTAVALTTIMEDRDNHLANHPSTGQMAWMMTSIVLVLLLGPVLVVLHRRRLSWRGDERMRIKVGLHMARRERDQERARHITSVRSQNQLNHDLQVARFPERANGRLPPTPAAAPAAESRPASYQTAPSTFPPTPSPSPPTTPKPLRLPTPPPRPEPAHFRQEENRASGVSTANTTTASTVAEGEEMGFITHLLGGRRPARSTSTLAQRPQPETPRFVAPPRMQSRGWRGDDVEPRRLSAARIDDNFWRTLSESPINQKRWSRGTETGGEETEMTVFSGYVAYEGT</sequence>
<organism evidence="3 4">
    <name type="scientific">Saccharata proteae CBS 121410</name>
    <dbReference type="NCBI Taxonomy" id="1314787"/>
    <lineage>
        <taxon>Eukaryota</taxon>
        <taxon>Fungi</taxon>
        <taxon>Dikarya</taxon>
        <taxon>Ascomycota</taxon>
        <taxon>Pezizomycotina</taxon>
        <taxon>Dothideomycetes</taxon>
        <taxon>Dothideomycetes incertae sedis</taxon>
        <taxon>Botryosphaeriales</taxon>
        <taxon>Saccharataceae</taxon>
        <taxon>Saccharata</taxon>
    </lineage>
</organism>
<accession>A0A9P4HU17</accession>
<feature type="compositionally biased region" description="Basic and acidic residues" evidence="1">
    <location>
        <begin position="282"/>
        <end position="292"/>
    </location>
</feature>
<dbReference type="EMBL" id="ML978723">
    <property type="protein sequence ID" value="KAF2086733.1"/>
    <property type="molecule type" value="Genomic_DNA"/>
</dbReference>
<reference evidence="3" key="1">
    <citation type="journal article" date="2020" name="Stud. Mycol.">
        <title>101 Dothideomycetes genomes: a test case for predicting lifestyles and emergence of pathogens.</title>
        <authorList>
            <person name="Haridas S."/>
            <person name="Albert R."/>
            <person name="Binder M."/>
            <person name="Bloem J."/>
            <person name="Labutti K."/>
            <person name="Salamov A."/>
            <person name="Andreopoulos B."/>
            <person name="Baker S."/>
            <person name="Barry K."/>
            <person name="Bills G."/>
            <person name="Bluhm B."/>
            <person name="Cannon C."/>
            <person name="Castanera R."/>
            <person name="Culley D."/>
            <person name="Daum C."/>
            <person name="Ezra D."/>
            <person name="Gonzalez J."/>
            <person name="Henrissat B."/>
            <person name="Kuo A."/>
            <person name="Liang C."/>
            <person name="Lipzen A."/>
            <person name="Lutzoni F."/>
            <person name="Magnuson J."/>
            <person name="Mondo S."/>
            <person name="Nolan M."/>
            <person name="Ohm R."/>
            <person name="Pangilinan J."/>
            <person name="Park H.-J."/>
            <person name="Ramirez L."/>
            <person name="Alfaro M."/>
            <person name="Sun H."/>
            <person name="Tritt A."/>
            <person name="Yoshinaga Y."/>
            <person name="Zwiers L.-H."/>
            <person name="Turgeon B."/>
            <person name="Goodwin S."/>
            <person name="Spatafora J."/>
            <person name="Crous P."/>
            <person name="Grigoriev I."/>
        </authorList>
    </citation>
    <scope>NUCLEOTIDE SEQUENCE</scope>
    <source>
        <strain evidence="3">CBS 121410</strain>
    </source>
</reference>
<feature type="region of interest" description="Disordered" evidence="1">
    <location>
        <begin position="323"/>
        <end position="357"/>
    </location>
</feature>
<feature type="compositionally biased region" description="Low complexity" evidence="1">
    <location>
        <begin position="239"/>
        <end position="248"/>
    </location>
</feature>
<keyword evidence="2" id="KW-1133">Transmembrane helix</keyword>
<evidence type="ECO:0000313" key="4">
    <source>
        <dbReference type="Proteomes" id="UP000799776"/>
    </source>
</evidence>
<proteinExistence type="predicted"/>
<feature type="transmembrane region" description="Helical" evidence="2">
    <location>
        <begin position="153"/>
        <end position="173"/>
    </location>
</feature>
<feature type="region of interest" description="Disordered" evidence="1">
    <location>
        <begin position="35"/>
        <end position="61"/>
    </location>
</feature>
<feature type="transmembrane region" description="Helical" evidence="2">
    <location>
        <begin position="115"/>
        <end position="133"/>
    </location>
</feature>
<gene>
    <name evidence="3" type="ORF">K490DRAFT_66516</name>
</gene>
<dbReference type="Proteomes" id="UP000799776">
    <property type="component" value="Unassembled WGS sequence"/>
</dbReference>
<feature type="compositionally biased region" description="Basic and acidic residues" evidence="1">
    <location>
        <begin position="196"/>
        <end position="205"/>
    </location>
</feature>